<dbReference type="Proteomes" id="UP000631553">
    <property type="component" value="Unassembled WGS sequence"/>
</dbReference>
<organism evidence="1 2">
    <name type="scientific">Micromonospora purpureochromogenes</name>
    <dbReference type="NCBI Taxonomy" id="47872"/>
    <lineage>
        <taxon>Bacteria</taxon>
        <taxon>Bacillati</taxon>
        <taxon>Actinomycetota</taxon>
        <taxon>Actinomycetes</taxon>
        <taxon>Micromonosporales</taxon>
        <taxon>Micromonosporaceae</taxon>
        <taxon>Micromonospora</taxon>
    </lineage>
</organism>
<reference evidence="1 2" key="1">
    <citation type="submission" date="2020-07" db="EMBL/GenBank/DDBJ databases">
        <title>Sequencing the genomes of 1000 actinobacteria strains.</title>
        <authorList>
            <person name="Klenk H.-P."/>
        </authorList>
    </citation>
    <scope>NUCLEOTIDE SEQUENCE [LARGE SCALE GENOMIC DNA]</scope>
    <source>
        <strain evidence="1 2">DSM 43814</strain>
    </source>
</reference>
<accession>A0ABX2RSM5</accession>
<dbReference type="EMBL" id="JACCCQ010000001">
    <property type="protein sequence ID" value="NYF59048.1"/>
    <property type="molecule type" value="Genomic_DNA"/>
</dbReference>
<keyword evidence="2" id="KW-1185">Reference proteome</keyword>
<name>A0ABX2RSM5_9ACTN</name>
<proteinExistence type="predicted"/>
<dbReference type="RefSeq" id="WP_179804809.1">
    <property type="nucleotide sequence ID" value="NZ_JACCCQ010000001.1"/>
</dbReference>
<comment type="caution">
    <text evidence="1">The sequence shown here is derived from an EMBL/GenBank/DDBJ whole genome shotgun (WGS) entry which is preliminary data.</text>
</comment>
<gene>
    <name evidence="1" type="ORF">HDA35_004879</name>
</gene>
<evidence type="ECO:0000313" key="1">
    <source>
        <dbReference type="EMBL" id="NYF59048.1"/>
    </source>
</evidence>
<evidence type="ECO:0000313" key="2">
    <source>
        <dbReference type="Proteomes" id="UP000631553"/>
    </source>
</evidence>
<evidence type="ECO:0008006" key="3">
    <source>
        <dbReference type="Google" id="ProtNLM"/>
    </source>
</evidence>
<protein>
    <recommendedName>
        <fullName evidence="3">Glycosyl transferases group 1</fullName>
    </recommendedName>
</protein>
<sequence length="387" mass="43020">MCLLPVPGVVYQVLHYLLGLESLGFEPYYVEQHGLWVKNPDDEADGAAEPKVPITRTMRDHGFADRWICRANVKNGPGIFGGLPPHRLRGLYAEAEAIINVTGTHFIDDDMAQCGTRIYLETDPGIPQIRLFNGDRKQTELIAGHTHHWTFGELVGTAESKLPDTGVTYRPTRQPVQLELWQGGNRPTGDLTTIAGWEKRKAKKDIDFAGETYHWDKRQAFLPFIDLPKRTGASFSLALSRIDDEDLRLLTGNGWRVHDAMTECSSLAGYQRFIADSRGEFTAAKEQYVRLRTGWFSDRSACYLAAGRPVITQDTGFPRCLPTGEGLLTFRTPDEAASCVEALRSNYARHATAALDIAHEYFDARRVLTDLLHGCGVDVPGAVVSSS</sequence>